<dbReference type="SUPFAM" id="SSF144232">
    <property type="entry name" value="HIT/MYND zinc finger-like"/>
    <property type="match status" value="1"/>
</dbReference>
<evidence type="ECO:0000256" key="1">
    <source>
        <dbReference type="ARBA" id="ARBA00022723"/>
    </source>
</evidence>
<keyword evidence="1" id="KW-0479">Metal-binding</keyword>
<gene>
    <name evidence="9" type="ORF">PROFUN_01933</name>
</gene>
<feature type="repeat" description="TPR" evidence="7">
    <location>
        <begin position="294"/>
        <end position="327"/>
    </location>
</feature>
<dbReference type="PROSITE" id="PS50005">
    <property type="entry name" value="TPR"/>
    <property type="match status" value="2"/>
</dbReference>
<dbReference type="Proteomes" id="UP000241769">
    <property type="component" value="Unassembled WGS sequence"/>
</dbReference>
<comment type="caution">
    <text evidence="9">The sequence shown here is derived from an EMBL/GenBank/DDBJ whole genome shotgun (WGS) entry which is preliminary data.</text>
</comment>
<evidence type="ECO:0000313" key="9">
    <source>
        <dbReference type="EMBL" id="PRP89213.1"/>
    </source>
</evidence>
<name>A0A2P6NZ30_9EUKA</name>
<dbReference type="SUPFAM" id="SSF48452">
    <property type="entry name" value="TPR-like"/>
    <property type="match status" value="1"/>
</dbReference>
<dbReference type="SMART" id="SM00028">
    <property type="entry name" value="TPR"/>
    <property type="match status" value="4"/>
</dbReference>
<reference evidence="9 10" key="1">
    <citation type="journal article" date="2018" name="Genome Biol. Evol.">
        <title>Multiple Roots of Fruiting Body Formation in Amoebozoa.</title>
        <authorList>
            <person name="Hillmann F."/>
            <person name="Forbes G."/>
            <person name="Novohradska S."/>
            <person name="Ferling I."/>
            <person name="Riege K."/>
            <person name="Groth M."/>
            <person name="Westermann M."/>
            <person name="Marz M."/>
            <person name="Spaller T."/>
            <person name="Winckler T."/>
            <person name="Schaap P."/>
            <person name="Glockner G."/>
        </authorList>
    </citation>
    <scope>NUCLEOTIDE SEQUENCE [LARGE SCALE GENOMIC DNA]</scope>
    <source>
        <strain evidence="9 10">Jena</strain>
    </source>
</reference>
<proteinExistence type="predicted"/>
<dbReference type="Pfam" id="PF01753">
    <property type="entry name" value="zf-MYND"/>
    <property type="match status" value="1"/>
</dbReference>
<dbReference type="PROSITE" id="PS50865">
    <property type="entry name" value="ZF_MYND_2"/>
    <property type="match status" value="1"/>
</dbReference>
<dbReference type="OrthoDB" id="674604at2759"/>
<keyword evidence="4 7" id="KW-0802">TPR repeat</keyword>
<keyword evidence="10" id="KW-1185">Reference proteome</keyword>
<dbReference type="Gene3D" id="1.25.40.10">
    <property type="entry name" value="Tetratricopeptide repeat domain"/>
    <property type="match status" value="2"/>
</dbReference>
<evidence type="ECO:0000256" key="3">
    <source>
        <dbReference type="ARBA" id="ARBA00022771"/>
    </source>
</evidence>
<dbReference type="PROSITE" id="PS01360">
    <property type="entry name" value="ZF_MYND_1"/>
    <property type="match status" value="1"/>
</dbReference>
<dbReference type="InParanoid" id="A0A2P6NZ30"/>
<sequence>MPAINPLSNPKSIKLNCELCGKVAYIQCQFCRVTYYCSKEHQTTDWNGIHVKICQLLVPLRTQAKLLGSEEERRNKEKDIRRNQKALLEMTRTEAQKHLHESNFELAIPAALQSLRFSMDLNGSSSIDLVPSYLLLGEASIGLNRYPQAEEYLSLAKYAVLKKPDCSHAMRSQLHRNFGKLYASLGKYDEALEQLAADIYYSSLAMGPEHEGTTGGYYHMGNVFVAQEQYESALAMYEKVVEIWYMTLNEAVRTLEDTNVELIDEAVTAESLQMLQRILKIREEHLGVIHTATAECHHILGLLYRYMRNYEKAREHTVKALELFTETAGLDHPSRQIVQQSLNYFDQFQEHNGYL</sequence>
<evidence type="ECO:0000313" key="10">
    <source>
        <dbReference type="Proteomes" id="UP000241769"/>
    </source>
</evidence>
<dbReference type="InterPro" id="IPR019734">
    <property type="entry name" value="TPR_rpt"/>
</dbReference>
<evidence type="ECO:0000256" key="2">
    <source>
        <dbReference type="ARBA" id="ARBA00022737"/>
    </source>
</evidence>
<dbReference type="InterPro" id="IPR002893">
    <property type="entry name" value="Znf_MYND"/>
</dbReference>
<keyword evidence="2" id="KW-0677">Repeat</keyword>
<evidence type="ECO:0000256" key="7">
    <source>
        <dbReference type="PROSITE-ProRule" id="PRU00339"/>
    </source>
</evidence>
<dbReference type="AlphaFoldDB" id="A0A2P6NZ30"/>
<dbReference type="InterPro" id="IPR013105">
    <property type="entry name" value="TPR_2"/>
</dbReference>
<dbReference type="PANTHER" id="PTHR46533">
    <property type="entry name" value="ZINC FINGER MYND DOMAIN-CONTAINING PROTEIN 12"/>
    <property type="match status" value="1"/>
</dbReference>
<protein>
    <recommendedName>
        <fullName evidence="8">MYND-type domain-containing protein</fullName>
    </recommendedName>
</protein>
<dbReference type="EMBL" id="MDYQ01000005">
    <property type="protein sequence ID" value="PRP89213.1"/>
    <property type="molecule type" value="Genomic_DNA"/>
</dbReference>
<evidence type="ECO:0000259" key="8">
    <source>
        <dbReference type="PROSITE" id="PS50865"/>
    </source>
</evidence>
<dbReference type="Pfam" id="PF13424">
    <property type="entry name" value="TPR_12"/>
    <property type="match status" value="1"/>
</dbReference>
<accession>A0A2P6NZ30</accession>
<dbReference type="InterPro" id="IPR011990">
    <property type="entry name" value="TPR-like_helical_dom_sf"/>
</dbReference>
<keyword evidence="3 6" id="KW-0863">Zinc-finger</keyword>
<dbReference type="Gene3D" id="6.10.140.2220">
    <property type="match status" value="1"/>
</dbReference>
<feature type="domain" description="MYND-type" evidence="8">
    <location>
        <begin position="17"/>
        <end position="54"/>
    </location>
</feature>
<evidence type="ECO:0000256" key="6">
    <source>
        <dbReference type="PROSITE-ProRule" id="PRU00134"/>
    </source>
</evidence>
<dbReference type="Pfam" id="PF07719">
    <property type="entry name" value="TPR_2"/>
    <property type="match status" value="1"/>
</dbReference>
<dbReference type="PANTHER" id="PTHR46533:SF1">
    <property type="entry name" value="ZINC FINGER MYND DOMAIN-CONTAINING PROTEIN 12"/>
    <property type="match status" value="1"/>
</dbReference>
<feature type="repeat" description="TPR" evidence="7">
    <location>
        <begin position="214"/>
        <end position="247"/>
    </location>
</feature>
<dbReference type="GO" id="GO:0008270">
    <property type="term" value="F:zinc ion binding"/>
    <property type="evidence" value="ECO:0007669"/>
    <property type="project" value="UniProtKB-KW"/>
</dbReference>
<organism evidence="9 10">
    <name type="scientific">Planoprotostelium fungivorum</name>
    <dbReference type="NCBI Taxonomy" id="1890364"/>
    <lineage>
        <taxon>Eukaryota</taxon>
        <taxon>Amoebozoa</taxon>
        <taxon>Evosea</taxon>
        <taxon>Variosea</taxon>
        <taxon>Cavosteliida</taxon>
        <taxon>Cavosteliaceae</taxon>
        <taxon>Planoprotostelium</taxon>
    </lineage>
</organism>
<dbReference type="InterPro" id="IPR053248">
    <property type="entry name" value="Zinc_finger_MYND_domain"/>
</dbReference>
<keyword evidence="5" id="KW-0862">Zinc</keyword>
<evidence type="ECO:0000256" key="4">
    <source>
        <dbReference type="ARBA" id="ARBA00022803"/>
    </source>
</evidence>
<evidence type="ECO:0000256" key="5">
    <source>
        <dbReference type="ARBA" id="ARBA00022833"/>
    </source>
</evidence>